<evidence type="ECO:0000313" key="3">
    <source>
        <dbReference type="EMBL" id="SBW09692.1"/>
    </source>
</evidence>
<dbReference type="PANTHER" id="PTHR43283:SF14">
    <property type="entry name" value="BLL8153 PROTEIN"/>
    <property type="match status" value="1"/>
</dbReference>
<feature type="domain" description="Beta-lactamase-related" evidence="2">
    <location>
        <begin position="96"/>
        <end position="374"/>
    </location>
</feature>
<evidence type="ECO:0000256" key="1">
    <source>
        <dbReference type="SAM" id="SignalP"/>
    </source>
</evidence>
<keyword evidence="1" id="KW-0732">Signal</keyword>
<dbReference type="Gene3D" id="3.40.710.10">
    <property type="entry name" value="DD-peptidase/beta-lactamase superfamily"/>
    <property type="match status" value="1"/>
</dbReference>
<dbReference type="EMBL" id="FLUQ01000005">
    <property type="protein sequence ID" value="SBW09692.1"/>
    <property type="molecule type" value="Genomic_DNA"/>
</dbReference>
<gene>
    <name evidence="3" type="ORF">KL86DPRO_50247</name>
</gene>
<evidence type="ECO:0000259" key="2">
    <source>
        <dbReference type="Pfam" id="PF00144"/>
    </source>
</evidence>
<proteinExistence type="predicted"/>
<dbReference type="InterPro" id="IPR012338">
    <property type="entry name" value="Beta-lactam/transpept-like"/>
</dbReference>
<dbReference type="SUPFAM" id="SSF56601">
    <property type="entry name" value="beta-lactamase/transpeptidase-like"/>
    <property type="match status" value="1"/>
</dbReference>
<feature type="chain" id="PRO_5012510345" evidence="1">
    <location>
        <begin position="25"/>
        <end position="394"/>
    </location>
</feature>
<dbReference type="Pfam" id="PF00144">
    <property type="entry name" value="Beta-lactamase"/>
    <property type="match status" value="1"/>
</dbReference>
<dbReference type="InterPro" id="IPR050789">
    <property type="entry name" value="Diverse_Enzym_Activities"/>
</dbReference>
<dbReference type="AlphaFoldDB" id="A0A212KDF7"/>
<reference evidence="3" key="1">
    <citation type="submission" date="2016-04" db="EMBL/GenBank/DDBJ databases">
        <authorList>
            <person name="Evans L.H."/>
            <person name="Alamgir A."/>
            <person name="Owens N."/>
            <person name="Weber N.D."/>
            <person name="Virtaneva K."/>
            <person name="Barbian K."/>
            <person name="Babar A."/>
            <person name="Rosenke K."/>
        </authorList>
    </citation>
    <scope>NUCLEOTIDE SEQUENCE</scope>
    <source>
        <strain evidence="3">86</strain>
    </source>
</reference>
<dbReference type="InterPro" id="IPR001466">
    <property type="entry name" value="Beta-lactam-related"/>
</dbReference>
<organism evidence="3">
    <name type="scientific">uncultured delta proteobacterium</name>
    <dbReference type="NCBI Taxonomy" id="34034"/>
    <lineage>
        <taxon>Bacteria</taxon>
        <taxon>Deltaproteobacteria</taxon>
        <taxon>environmental samples</taxon>
    </lineage>
</organism>
<feature type="signal peptide" evidence="1">
    <location>
        <begin position="1"/>
        <end position="24"/>
    </location>
</feature>
<name>A0A212KDF7_9DELT</name>
<protein>
    <submittedName>
        <fullName evidence="3">Beta-lactamase</fullName>
    </submittedName>
</protein>
<sequence>MPFRLKCMIPALLPLLLCCPPAAAGPCWEAENIKPLEILFWNTPQKLCGYQNMEHLWSSNTVARNGAPVKPLIYGKGPDLKNSTMAFMQKNGVYGLLVMHKGAVIQEHYRGGCGGYDGGRWTSFSMAKSLTGLLVGAAVADGHIRSLDDRVAAYLPELAKGAYAEVTVRQLLTMTSGVAWNENYRDPASDVAKLADLADGAEHSFLAYMAARPRKAEPGTVFTYSTGEAGVIGHLVRRATGKSLAAYMSEKIWSKLGMERDAVWITDRSGAEVSGCCFSATLRDYARMGRFMLEGGVIDGKAVLPPGWMRETATASKPSRAQNRPYGYQMWVRENGAYQASGIFGQLIHVDPERELVIVMLSAWENAVGTVEQHQDRRAYIAAVKKALAARGGK</sequence>
<dbReference type="PANTHER" id="PTHR43283">
    <property type="entry name" value="BETA-LACTAMASE-RELATED"/>
    <property type="match status" value="1"/>
</dbReference>
<accession>A0A212KDF7</accession>